<name>A0A5J4TG20_9EUKA</name>
<dbReference type="EMBL" id="SNRW01032761">
    <property type="protein sequence ID" value="KAA6356571.1"/>
    <property type="molecule type" value="Genomic_DNA"/>
</dbReference>
<feature type="non-terminal residue" evidence="1">
    <location>
        <position position="89"/>
    </location>
</feature>
<protein>
    <submittedName>
        <fullName evidence="1">Uncharacterized protein</fullName>
    </submittedName>
</protein>
<accession>A0A5J4TG20</accession>
<reference evidence="1 2" key="1">
    <citation type="submission" date="2019-03" db="EMBL/GenBank/DDBJ databases">
        <title>Single cell metagenomics reveals metabolic interactions within the superorganism composed of flagellate Streblomastix strix and complex community of Bacteroidetes bacteria on its surface.</title>
        <authorList>
            <person name="Treitli S.C."/>
            <person name="Kolisko M."/>
            <person name="Husnik F."/>
            <person name="Keeling P."/>
            <person name="Hampl V."/>
        </authorList>
    </citation>
    <scope>NUCLEOTIDE SEQUENCE [LARGE SCALE GENOMIC DNA]</scope>
    <source>
        <strain evidence="1">ST1C</strain>
    </source>
</reference>
<organism evidence="1 2">
    <name type="scientific">Streblomastix strix</name>
    <dbReference type="NCBI Taxonomy" id="222440"/>
    <lineage>
        <taxon>Eukaryota</taxon>
        <taxon>Metamonada</taxon>
        <taxon>Preaxostyla</taxon>
        <taxon>Oxymonadida</taxon>
        <taxon>Streblomastigidae</taxon>
        <taxon>Streblomastix</taxon>
    </lineage>
</organism>
<evidence type="ECO:0000313" key="2">
    <source>
        <dbReference type="Proteomes" id="UP000324800"/>
    </source>
</evidence>
<proteinExistence type="predicted"/>
<comment type="caution">
    <text evidence="1">The sequence shown here is derived from an EMBL/GenBank/DDBJ whole genome shotgun (WGS) entry which is preliminary data.</text>
</comment>
<sequence>MLRASAALQSIKANGVPLTGLEIQQIINSTSESFSSSEKTCKQLCLLLGNQEAEIRAKASLAMLACLERGHANFRDQSRTRAQLIESHL</sequence>
<dbReference type="AlphaFoldDB" id="A0A5J4TG20"/>
<dbReference type="OrthoDB" id="10677981at2759"/>
<evidence type="ECO:0000313" key="1">
    <source>
        <dbReference type="EMBL" id="KAA6356571.1"/>
    </source>
</evidence>
<gene>
    <name evidence="1" type="ORF">EZS28_047902</name>
</gene>
<dbReference type="Proteomes" id="UP000324800">
    <property type="component" value="Unassembled WGS sequence"/>
</dbReference>